<sequence length="386" mass="42359">MKLFDVYPLNNITITKAQGSYVWDENGVQYLDMYGGHAVISIGHTHPHWVRRIEDQLEKIAFYSNSIHIPIQLELAKKLGEVSGKQDYQLFLCNSGAEANENALKLASFHTGRKKIIAFSKSFHGRTSLAVAATDNKSIVAPVNETDNIIFLPFNDQQALQDCFAKEGKEIAAVIIEGIQGVGGINIADESFLKLIRQLCDDYGAVYIADSVQCGYGRSGMFFSHDYAGVNADIYSMAKGMGNGFPIGGILIAPHIQPKYGMLGTTFGGNQLACAAALAVLEVIQQDQLIDVAKQRGQYLLNRLKTIEGLQNVRGRGLMIGFDVPEALKDLKKKLLFDHNVFTGEAKPNVIRLLPSLAITRKQVDEFLDVLKEAIAEITAHATENA</sequence>
<evidence type="ECO:0000256" key="2">
    <source>
        <dbReference type="ARBA" id="ARBA00022576"/>
    </source>
</evidence>
<reference evidence="6 7" key="1">
    <citation type="submission" date="2016-10" db="EMBL/GenBank/DDBJ databases">
        <authorList>
            <person name="Varghese N."/>
            <person name="Submissions S."/>
        </authorList>
    </citation>
    <scope>NUCLEOTIDE SEQUENCE [LARGE SCALE GENOMIC DNA]</scope>
    <source>
        <strain evidence="6 7">DSM 25353</strain>
    </source>
</reference>
<keyword evidence="4 5" id="KW-0663">Pyridoxal phosphate</keyword>
<dbReference type="SUPFAM" id="SSF53383">
    <property type="entry name" value="PLP-dependent transferases"/>
    <property type="match status" value="1"/>
</dbReference>
<dbReference type="GO" id="GO:0008483">
    <property type="term" value="F:transaminase activity"/>
    <property type="evidence" value="ECO:0007669"/>
    <property type="project" value="UniProtKB-KW"/>
</dbReference>
<evidence type="ECO:0000256" key="1">
    <source>
        <dbReference type="ARBA" id="ARBA00001933"/>
    </source>
</evidence>
<evidence type="ECO:0000256" key="5">
    <source>
        <dbReference type="RuleBase" id="RU003560"/>
    </source>
</evidence>
<evidence type="ECO:0000313" key="7">
    <source>
        <dbReference type="Proteomes" id="UP000198711"/>
    </source>
</evidence>
<dbReference type="InterPro" id="IPR005814">
    <property type="entry name" value="Aminotrans_3"/>
</dbReference>
<accession>A0A8X8IB20</accession>
<dbReference type="EMBL" id="FNNO01000004">
    <property type="protein sequence ID" value="SDW60937.1"/>
    <property type="molecule type" value="Genomic_DNA"/>
</dbReference>
<keyword evidence="3" id="KW-0808">Transferase</keyword>
<dbReference type="Gene3D" id="3.40.640.10">
    <property type="entry name" value="Type I PLP-dependent aspartate aminotransferase-like (Major domain)"/>
    <property type="match status" value="1"/>
</dbReference>
<dbReference type="PIRSF" id="PIRSF000521">
    <property type="entry name" value="Transaminase_4ab_Lys_Orn"/>
    <property type="match status" value="1"/>
</dbReference>
<comment type="similarity">
    <text evidence="5">Belongs to the class-III pyridoxal-phosphate-dependent aminotransferase family.</text>
</comment>
<organism evidence="6 7">
    <name type="scientific">Hydrobacter penzbergensis</name>
    <dbReference type="NCBI Taxonomy" id="1235997"/>
    <lineage>
        <taxon>Bacteria</taxon>
        <taxon>Pseudomonadati</taxon>
        <taxon>Bacteroidota</taxon>
        <taxon>Chitinophagia</taxon>
        <taxon>Chitinophagales</taxon>
        <taxon>Chitinophagaceae</taxon>
        <taxon>Hydrobacter</taxon>
    </lineage>
</organism>
<dbReference type="GO" id="GO:0042802">
    <property type="term" value="F:identical protein binding"/>
    <property type="evidence" value="ECO:0007669"/>
    <property type="project" value="TreeGrafter"/>
</dbReference>
<dbReference type="GO" id="GO:0030170">
    <property type="term" value="F:pyridoxal phosphate binding"/>
    <property type="evidence" value="ECO:0007669"/>
    <property type="project" value="InterPro"/>
</dbReference>
<dbReference type="InterPro" id="IPR015424">
    <property type="entry name" value="PyrdxlP-dep_Trfase"/>
</dbReference>
<dbReference type="InterPro" id="IPR050103">
    <property type="entry name" value="Class-III_PLP-dep_AT"/>
</dbReference>
<comment type="caution">
    <text evidence="6">The sequence shown here is derived from an EMBL/GenBank/DDBJ whole genome shotgun (WGS) entry which is preliminary data.</text>
</comment>
<gene>
    <name evidence="6" type="ORF">SAMN05444410_10491</name>
</gene>
<dbReference type="Gene3D" id="3.90.1150.10">
    <property type="entry name" value="Aspartate Aminotransferase, domain 1"/>
    <property type="match status" value="1"/>
</dbReference>
<dbReference type="PANTHER" id="PTHR11986:SF79">
    <property type="entry name" value="ACETYLORNITHINE AMINOTRANSFERASE, MITOCHONDRIAL"/>
    <property type="match status" value="1"/>
</dbReference>
<evidence type="ECO:0000313" key="6">
    <source>
        <dbReference type="EMBL" id="SDW60937.1"/>
    </source>
</evidence>
<dbReference type="PANTHER" id="PTHR11986">
    <property type="entry name" value="AMINOTRANSFERASE CLASS III"/>
    <property type="match status" value="1"/>
</dbReference>
<dbReference type="Pfam" id="PF00202">
    <property type="entry name" value="Aminotran_3"/>
    <property type="match status" value="1"/>
</dbReference>
<keyword evidence="2 6" id="KW-0032">Aminotransferase</keyword>
<dbReference type="Proteomes" id="UP000198711">
    <property type="component" value="Unassembled WGS sequence"/>
</dbReference>
<keyword evidence="7" id="KW-1185">Reference proteome</keyword>
<comment type="cofactor">
    <cofactor evidence="1">
        <name>pyridoxal 5'-phosphate</name>
        <dbReference type="ChEBI" id="CHEBI:597326"/>
    </cofactor>
</comment>
<dbReference type="InterPro" id="IPR015421">
    <property type="entry name" value="PyrdxlP-dep_Trfase_major"/>
</dbReference>
<dbReference type="FunFam" id="3.40.640.10:FF:000004">
    <property type="entry name" value="Acetylornithine aminotransferase"/>
    <property type="match status" value="1"/>
</dbReference>
<evidence type="ECO:0000256" key="4">
    <source>
        <dbReference type="ARBA" id="ARBA00022898"/>
    </source>
</evidence>
<dbReference type="RefSeq" id="WP_092723079.1">
    <property type="nucleotide sequence ID" value="NZ_FNNO01000004.1"/>
</dbReference>
<name>A0A8X8IB20_9BACT</name>
<protein>
    <submittedName>
        <fullName evidence="6">Acetylornithine aminotransferase</fullName>
    </submittedName>
</protein>
<dbReference type="CDD" id="cd00610">
    <property type="entry name" value="OAT_like"/>
    <property type="match status" value="1"/>
</dbReference>
<dbReference type="AlphaFoldDB" id="A0A8X8IB20"/>
<evidence type="ECO:0000256" key="3">
    <source>
        <dbReference type="ARBA" id="ARBA00022679"/>
    </source>
</evidence>
<dbReference type="InterPro" id="IPR015422">
    <property type="entry name" value="PyrdxlP-dep_Trfase_small"/>
</dbReference>
<proteinExistence type="inferred from homology"/>